<feature type="transmembrane region" description="Helical" evidence="1">
    <location>
        <begin position="62"/>
        <end position="79"/>
    </location>
</feature>
<dbReference type="EMBL" id="CP029187">
    <property type="protein sequence ID" value="AWI24434.1"/>
    <property type="molecule type" value="Genomic_DNA"/>
</dbReference>
<keyword evidence="1" id="KW-1133">Transmembrane helix</keyword>
<organism evidence="3 4">
    <name type="scientific">Flavobacterium pallidum</name>
    <dbReference type="NCBI Taxonomy" id="2172098"/>
    <lineage>
        <taxon>Bacteria</taxon>
        <taxon>Pseudomonadati</taxon>
        <taxon>Bacteroidota</taxon>
        <taxon>Flavobacteriia</taxon>
        <taxon>Flavobacteriales</taxon>
        <taxon>Flavobacteriaceae</taxon>
        <taxon>Flavobacterium</taxon>
    </lineage>
</organism>
<reference evidence="3 4" key="1">
    <citation type="submission" date="2018-05" db="EMBL/GenBank/DDBJ databases">
        <title>Genome sequencing of Flavobacterium sp. HYN0049.</title>
        <authorList>
            <person name="Yi H."/>
            <person name="Baek C."/>
        </authorList>
    </citation>
    <scope>NUCLEOTIDE SEQUENCE [LARGE SCALE GENOMIC DNA]</scope>
    <source>
        <strain evidence="3 4">HYN0049</strain>
    </source>
</reference>
<keyword evidence="4" id="KW-1185">Reference proteome</keyword>
<keyword evidence="1" id="KW-0472">Membrane</keyword>
<evidence type="ECO:0008006" key="5">
    <source>
        <dbReference type="Google" id="ProtNLM"/>
    </source>
</evidence>
<name>A0A2S1SDJ3_9FLAO</name>
<sequence length="85" mass="9731">MLYLQKSLKSKIDIIMKFHYKKFLLSIVMLTASFATFAQIPDPDEDPGSGGDDPTPINTKLIWLAILGVAFAFYQFKVYRKRQEA</sequence>
<dbReference type="Proteomes" id="UP000244937">
    <property type="component" value="Chromosome"/>
</dbReference>
<evidence type="ECO:0000313" key="4">
    <source>
        <dbReference type="Proteomes" id="UP000244937"/>
    </source>
</evidence>
<evidence type="ECO:0000313" key="3">
    <source>
        <dbReference type="EMBL" id="AWI24434.1"/>
    </source>
</evidence>
<evidence type="ECO:0000256" key="2">
    <source>
        <dbReference type="SAM" id="SignalP"/>
    </source>
</evidence>
<keyword evidence="1" id="KW-0812">Transmembrane</keyword>
<dbReference type="KEGG" id="fpal:HYN49_00190"/>
<gene>
    <name evidence="3" type="ORF">HYN49_00190</name>
</gene>
<feature type="chain" id="PRO_5015747035" description="Signal peptidase" evidence="2">
    <location>
        <begin position="39"/>
        <end position="85"/>
    </location>
</feature>
<dbReference type="AlphaFoldDB" id="A0A2S1SDJ3"/>
<protein>
    <recommendedName>
        <fullName evidence="5">Signal peptidase</fullName>
    </recommendedName>
</protein>
<keyword evidence="2" id="KW-0732">Signal</keyword>
<proteinExistence type="predicted"/>
<evidence type="ECO:0000256" key="1">
    <source>
        <dbReference type="SAM" id="Phobius"/>
    </source>
</evidence>
<accession>A0A2S1SDJ3</accession>
<feature type="signal peptide" evidence="2">
    <location>
        <begin position="1"/>
        <end position="38"/>
    </location>
</feature>